<name>H8X880_CANO9</name>
<keyword evidence="1" id="KW-1133">Transmembrane helix</keyword>
<dbReference type="PANTHER" id="PTHR39400:SF1">
    <property type="entry name" value="PIG-P DOMAIN-CONTAINING PROTEIN"/>
    <property type="match status" value="1"/>
</dbReference>
<organism evidence="2 3">
    <name type="scientific">Candida orthopsilosis (strain 90-125)</name>
    <name type="common">Yeast</name>
    <dbReference type="NCBI Taxonomy" id="1136231"/>
    <lineage>
        <taxon>Eukaryota</taxon>
        <taxon>Fungi</taxon>
        <taxon>Dikarya</taxon>
        <taxon>Ascomycota</taxon>
        <taxon>Saccharomycotina</taxon>
        <taxon>Pichiomycetes</taxon>
        <taxon>Debaryomycetaceae</taxon>
        <taxon>Candida/Lodderomyces clade</taxon>
        <taxon>Candida</taxon>
    </lineage>
</organism>
<accession>H8X880</accession>
<dbReference type="Pfam" id="PF15159">
    <property type="entry name" value="PIG-Y"/>
    <property type="match status" value="1"/>
</dbReference>
<evidence type="ECO:0008006" key="4">
    <source>
        <dbReference type="Google" id="ProtNLM"/>
    </source>
</evidence>
<feature type="transmembrane region" description="Helical" evidence="1">
    <location>
        <begin position="76"/>
        <end position="98"/>
    </location>
</feature>
<proteinExistence type="predicted"/>
<dbReference type="KEGG" id="cot:CORT_0E05960"/>
<dbReference type="OrthoDB" id="2157498at2759"/>
<keyword evidence="1" id="KW-0472">Membrane</keyword>
<dbReference type="EMBL" id="HE681723">
    <property type="protein sequence ID" value="CCG24179.1"/>
    <property type="molecule type" value="Genomic_DNA"/>
</dbReference>
<reference evidence="2 3" key="1">
    <citation type="journal article" date="2012" name="PLoS ONE">
        <title>Sequence and analysis of the genome of the pathogenic yeast Candida orthopsilosis.</title>
        <authorList>
            <person name="Riccombeni A."/>
            <person name="Vidanes G."/>
            <person name="Proux-Wera E."/>
            <person name="Wolfe K.H."/>
            <person name="Butler G."/>
        </authorList>
    </citation>
    <scope>NUCLEOTIDE SEQUENCE [LARGE SCALE GENOMIC DNA]</scope>
    <source>
        <strain evidence="2 3">Co 90-125</strain>
    </source>
</reference>
<dbReference type="HOGENOM" id="CLU_158090_0_0_1"/>
<evidence type="ECO:0000313" key="3">
    <source>
        <dbReference type="Proteomes" id="UP000005018"/>
    </source>
</evidence>
<keyword evidence="1" id="KW-0812">Transmembrane</keyword>
<sequence length="109" mass="12842">MANGEPSIKTFNEQEESNEFHPNLKFYGYAILISTWLLFVVTINSFLQLWQFIVSPIAGTPLYNHLTTIFHTIDDLVVKLWCIYVVCWWWAFISWTGLKLFRHSKGIQN</sequence>
<gene>
    <name evidence="2" type="ORF">CORT_0E05960</name>
</gene>
<protein>
    <recommendedName>
        <fullName evidence="4">Transmembrane protein</fullName>
    </recommendedName>
</protein>
<dbReference type="eggNOG" id="ENOG502RGDA">
    <property type="taxonomic scope" value="Eukaryota"/>
</dbReference>
<dbReference type="GeneID" id="14540889"/>
<evidence type="ECO:0000313" key="2">
    <source>
        <dbReference type="EMBL" id="CCG24179.1"/>
    </source>
</evidence>
<keyword evidence="3" id="KW-1185">Reference proteome</keyword>
<dbReference type="RefSeq" id="XP_003870309.1">
    <property type="nucleotide sequence ID" value="XM_003870260.1"/>
</dbReference>
<evidence type="ECO:0000256" key="1">
    <source>
        <dbReference type="SAM" id="Phobius"/>
    </source>
</evidence>
<dbReference type="PANTHER" id="PTHR39400">
    <property type="entry name" value="YALI0E29227P"/>
    <property type="match status" value="1"/>
</dbReference>
<dbReference type="AlphaFoldDB" id="H8X880"/>
<dbReference type="InterPro" id="IPR029164">
    <property type="entry name" value="PIG-Y"/>
</dbReference>
<dbReference type="Proteomes" id="UP000005018">
    <property type="component" value="Chromosome 5"/>
</dbReference>
<feature type="transmembrane region" description="Helical" evidence="1">
    <location>
        <begin position="26"/>
        <end position="47"/>
    </location>
</feature>